<gene>
    <name evidence="2" type="ORF">SteCoe_17527</name>
</gene>
<feature type="signal peptide" evidence="1">
    <location>
        <begin position="1"/>
        <end position="17"/>
    </location>
</feature>
<name>A0A1R2BYN0_9CILI</name>
<proteinExistence type="predicted"/>
<dbReference type="AlphaFoldDB" id="A0A1R2BYN0"/>
<reference evidence="2 3" key="1">
    <citation type="submission" date="2016-11" db="EMBL/GenBank/DDBJ databases">
        <title>The macronuclear genome of Stentor coeruleus: a giant cell with tiny introns.</title>
        <authorList>
            <person name="Slabodnick M."/>
            <person name="Ruby J.G."/>
            <person name="Reiff S.B."/>
            <person name="Swart E.C."/>
            <person name="Gosai S."/>
            <person name="Prabakaran S."/>
            <person name="Witkowska E."/>
            <person name="Larue G.E."/>
            <person name="Fisher S."/>
            <person name="Freeman R.M."/>
            <person name="Gunawardena J."/>
            <person name="Chu W."/>
            <person name="Stover N.A."/>
            <person name="Gregory B.D."/>
            <person name="Nowacki M."/>
            <person name="Derisi J."/>
            <person name="Roy S.W."/>
            <person name="Marshall W.F."/>
            <person name="Sood P."/>
        </authorList>
    </citation>
    <scope>NUCLEOTIDE SEQUENCE [LARGE SCALE GENOMIC DNA]</scope>
    <source>
        <strain evidence="2">WM001</strain>
    </source>
</reference>
<keyword evidence="1" id="KW-0732">Signal</keyword>
<protein>
    <recommendedName>
        <fullName evidence="4">GOLD domain-containing protein</fullName>
    </recommendedName>
</protein>
<sequence length="126" mass="13991">MWILVFGIVSALGSVQVFNLDDVSEVLLPVGGTVEIEASAEIIKVHTWVIEDPELVKLEIKTLKPRSASKNKLGILNRSAHSLTCSRDCKPGETFILKMNYKDVKNNVVKKSREITVKVISSKEDL</sequence>
<accession>A0A1R2BYN0</accession>
<dbReference type="EMBL" id="MPUH01000362">
    <property type="protein sequence ID" value="OMJ81890.1"/>
    <property type="molecule type" value="Genomic_DNA"/>
</dbReference>
<organism evidence="2 3">
    <name type="scientific">Stentor coeruleus</name>
    <dbReference type="NCBI Taxonomy" id="5963"/>
    <lineage>
        <taxon>Eukaryota</taxon>
        <taxon>Sar</taxon>
        <taxon>Alveolata</taxon>
        <taxon>Ciliophora</taxon>
        <taxon>Postciliodesmatophora</taxon>
        <taxon>Heterotrichea</taxon>
        <taxon>Heterotrichida</taxon>
        <taxon>Stentoridae</taxon>
        <taxon>Stentor</taxon>
    </lineage>
</organism>
<feature type="chain" id="PRO_5010254501" description="GOLD domain-containing protein" evidence="1">
    <location>
        <begin position="18"/>
        <end position="126"/>
    </location>
</feature>
<evidence type="ECO:0000313" key="3">
    <source>
        <dbReference type="Proteomes" id="UP000187209"/>
    </source>
</evidence>
<comment type="caution">
    <text evidence="2">The sequence shown here is derived from an EMBL/GenBank/DDBJ whole genome shotgun (WGS) entry which is preliminary data.</text>
</comment>
<evidence type="ECO:0000256" key="1">
    <source>
        <dbReference type="SAM" id="SignalP"/>
    </source>
</evidence>
<keyword evidence="3" id="KW-1185">Reference proteome</keyword>
<dbReference type="Proteomes" id="UP000187209">
    <property type="component" value="Unassembled WGS sequence"/>
</dbReference>
<evidence type="ECO:0000313" key="2">
    <source>
        <dbReference type="EMBL" id="OMJ81890.1"/>
    </source>
</evidence>
<evidence type="ECO:0008006" key="4">
    <source>
        <dbReference type="Google" id="ProtNLM"/>
    </source>
</evidence>